<dbReference type="GeneID" id="113700987"/>
<evidence type="ECO:0000259" key="4">
    <source>
        <dbReference type="PROSITE" id="PS50011"/>
    </source>
</evidence>
<gene>
    <name evidence="6" type="primary">LOC113700987</name>
</gene>
<dbReference type="Gene3D" id="1.10.510.10">
    <property type="entry name" value="Transferase(Phosphotransferase) domain 1"/>
    <property type="match status" value="1"/>
</dbReference>
<dbReference type="SUPFAM" id="SSF56112">
    <property type="entry name" value="Protein kinase-like (PK-like)"/>
    <property type="match status" value="1"/>
</dbReference>
<dbReference type="PANTHER" id="PTHR47989:SF61">
    <property type="entry name" value="PROTEIN KINASE DOMAIN-CONTAINING PROTEIN"/>
    <property type="match status" value="1"/>
</dbReference>
<evidence type="ECO:0000313" key="6">
    <source>
        <dbReference type="RefSeq" id="XP_071916095.1"/>
    </source>
</evidence>
<proteinExistence type="predicted"/>
<organism evidence="5 6">
    <name type="scientific">Coffea arabica</name>
    <name type="common">Arabian coffee</name>
    <dbReference type="NCBI Taxonomy" id="13443"/>
    <lineage>
        <taxon>Eukaryota</taxon>
        <taxon>Viridiplantae</taxon>
        <taxon>Streptophyta</taxon>
        <taxon>Embryophyta</taxon>
        <taxon>Tracheophyta</taxon>
        <taxon>Spermatophyta</taxon>
        <taxon>Magnoliopsida</taxon>
        <taxon>eudicotyledons</taxon>
        <taxon>Gunneridae</taxon>
        <taxon>Pentapetalae</taxon>
        <taxon>asterids</taxon>
        <taxon>lamiids</taxon>
        <taxon>Gentianales</taxon>
        <taxon>Rubiaceae</taxon>
        <taxon>Ixoroideae</taxon>
        <taxon>Gardenieae complex</taxon>
        <taxon>Bertiereae - Coffeeae clade</taxon>
        <taxon>Coffeeae</taxon>
        <taxon>Coffea</taxon>
    </lineage>
</organism>
<accession>A0ABM4V984</accession>
<feature type="domain" description="Protein kinase" evidence="4">
    <location>
        <begin position="79"/>
        <end position="363"/>
    </location>
</feature>
<dbReference type="Gene3D" id="3.30.200.20">
    <property type="entry name" value="Phosphorylase Kinase, domain 1"/>
    <property type="match status" value="1"/>
</dbReference>
<evidence type="ECO:0000256" key="3">
    <source>
        <dbReference type="ARBA" id="ARBA00022840"/>
    </source>
</evidence>
<protein>
    <submittedName>
        <fullName evidence="6">Probable LRR receptor-like serine/threonine-protein kinase At2g16250</fullName>
    </submittedName>
</protein>
<dbReference type="Proteomes" id="UP001652660">
    <property type="component" value="Chromosome 7e"/>
</dbReference>
<keyword evidence="1" id="KW-0723">Serine/threonine-protein kinase</keyword>
<name>A0ABM4V984_COFAR</name>
<reference evidence="6" key="1">
    <citation type="submission" date="2025-08" db="UniProtKB">
        <authorList>
            <consortium name="RefSeq"/>
        </authorList>
    </citation>
    <scope>IDENTIFICATION</scope>
    <source>
        <tissue evidence="6">Leaves</tissue>
    </source>
</reference>
<keyword evidence="1" id="KW-0808">Transferase</keyword>
<keyword evidence="1" id="KW-0418">Kinase</keyword>
<dbReference type="InterPro" id="IPR000719">
    <property type="entry name" value="Prot_kinase_dom"/>
</dbReference>
<dbReference type="PROSITE" id="PS50011">
    <property type="entry name" value="PROTEIN_KINASE_DOM"/>
    <property type="match status" value="1"/>
</dbReference>
<dbReference type="InterPro" id="IPR001245">
    <property type="entry name" value="Ser-Thr/Tyr_kinase_cat_dom"/>
</dbReference>
<evidence type="ECO:0000313" key="5">
    <source>
        <dbReference type="Proteomes" id="UP001652660"/>
    </source>
</evidence>
<evidence type="ECO:0000256" key="1">
    <source>
        <dbReference type="ARBA" id="ARBA00022527"/>
    </source>
</evidence>
<dbReference type="InterPro" id="IPR011009">
    <property type="entry name" value="Kinase-like_dom_sf"/>
</dbReference>
<dbReference type="RefSeq" id="XP_071916095.1">
    <property type="nucleotide sequence ID" value="XM_072059994.1"/>
</dbReference>
<evidence type="ECO:0000256" key="2">
    <source>
        <dbReference type="ARBA" id="ARBA00022741"/>
    </source>
</evidence>
<keyword evidence="3" id="KW-0067">ATP-binding</keyword>
<keyword evidence="5" id="KW-1185">Reference proteome</keyword>
<dbReference type="PANTHER" id="PTHR47989">
    <property type="entry name" value="OS01G0750732 PROTEIN"/>
    <property type="match status" value="1"/>
</dbReference>
<dbReference type="Pfam" id="PF07714">
    <property type="entry name" value="PK_Tyr_Ser-Thr"/>
    <property type="match status" value="1"/>
</dbReference>
<sequence length="457" mass="51278">MTVVYDNWERLVTAVLRREELWLSGLRTPSDVFSLSSASASPSFNFSSNPRQVSSLSSWSLLVGESFTYHQILKATDFLSDSNLIKHGHSGKLFYGVLEGGTQVVVKKVDLSCVENELCLMSELEICGMLYHSRLVPLLGHCLENGHEKFLVYRYTPNKDLASFMRYDKIKQLPSLDWTVRLKIATGVAEGLCYLHDKCFPPLVHRMGILTASSILLDDDFEVRLGSLTAVCIEEQVYNQSRIARFLRLPKGSKQTTGTSTTSCSYDVYCFGNVLLELVTGNLGVSAANGSSMKDWMENALSYVVSNDKKLILNIVDNSLIIDEHLLMEVWALAFVAKACVQHKPSKRPQMPEILEAVKHIKLTRVSNGHLQPASYPSKLFPPPTMTALPEGSRTIDRIQGSRCRRKPGVLISEQKRRLSQAIQNARSSGNSTASWNYVFMRTKRFIHAVESWLTVF</sequence>
<keyword evidence="2" id="KW-0547">Nucleotide-binding</keyword>